<gene>
    <name evidence="2" type="ORF">DRV85_14740</name>
</gene>
<sequence>MKRIAILCDGTWNRLDARRPTNVVRLARAIPPTAADGVPQLTFYLPGVGTGAGSSAAARWLDVLLGGAFGWGLDGIMAKAYRDLVFAYEPGDALYIFGFSRGAYTARSFAGLLRSAGIPDRARTDMIPQALKLYRARGARTHPNSETSMAARVAMGSVVATSPEERAWRRARGHPEVPLLSVAYLGVWDTVGALGLPGVLGSLARAVNAHYAFHDTDLSRMVAAARHAVALDERRRLFPPTLWSNLDALSARAGAARYRQHWFAGDHGMIGGGSERVPDLGPLTLRWIAEGAADAGLDIDTDQFAEGDALAGPVNLGTPPGPANAFGLLLSDRAGPERAQDVAPEVVTRIRERGDYQPGSLLRIWDSLI</sequence>
<organism evidence="2 3">
    <name type="scientific">Rhodosalinus halophilus</name>
    <dbReference type="NCBI Taxonomy" id="2259333"/>
    <lineage>
        <taxon>Bacteria</taxon>
        <taxon>Pseudomonadati</taxon>
        <taxon>Pseudomonadota</taxon>
        <taxon>Alphaproteobacteria</taxon>
        <taxon>Rhodobacterales</taxon>
        <taxon>Paracoccaceae</taxon>
        <taxon>Rhodosalinus</taxon>
    </lineage>
</organism>
<comment type="caution">
    <text evidence="2">The sequence shown here is derived from an EMBL/GenBank/DDBJ whole genome shotgun (WGS) entry which is preliminary data.</text>
</comment>
<keyword evidence="3" id="KW-1185">Reference proteome</keyword>
<protein>
    <submittedName>
        <fullName evidence="2">DUF2235 domain-containing protein</fullName>
    </submittedName>
</protein>
<dbReference type="InterPro" id="IPR018712">
    <property type="entry name" value="Tle1-like_cat"/>
</dbReference>
<dbReference type="RefSeq" id="WP_113290247.1">
    <property type="nucleotide sequence ID" value="NZ_QNTQ01000015.1"/>
</dbReference>
<evidence type="ECO:0000313" key="2">
    <source>
        <dbReference type="EMBL" id="RBI83604.1"/>
    </source>
</evidence>
<name>A0A365U5J3_9RHOB</name>
<reference evidence="2 3" key="1">
    <citation type="submission" date="2018-07" db="EMBL/GenBank/DDBJ databases">
        <title>Rhodosalinus sp. strain E84T genomic sequence and assembly.</title>
        <authorList>
            <person name="Liu Z.-W."/>
            <person name="Lu D.-C."/>
        </authorList>
    </citation>
    <scope>NUCLEOTIDE SEQUENCE [LARGE SCALE GENOMIC DNA]</scope>
    <source>
        <strain evidence="2 3">E84</strain>
    </source>
</reference>
<evidence type="ECO:0000313" key="3">
    <source>
        <dbReference type="Proteomes" id="UP000253370"/>
    </source>
</evidence>
<dbReference type="PANTHER" id="PTHR33840:SF1">
    <property type="entry name" value="TLE1 PHOSPHOLIPASE DOMAIN-CONTAINING PROTEIN"/>
    <property type="match status" value="1"/>
</dbReference>
<accession>A0A365U5J3</accession>
<proteinExistence type="predicted"/>
<feature type="domain" description="T6SS Phospholipase effector Tle1-like catalytic" evidence="1">
    <location>
        <begin position="2"/>
        <end position="290"/>
    </location>
</feature>
<dbReference type="Proteomes" id="UP000253370">
    <property type="component" value="Unassembled WGS sequence"/>
</dbReference>
<dbReference type="PANTHER" id="PTHR33840">
    <property type="match status" value="1"/>
</dbReference>
<dbReference type="OrthoDB" id="4378831at2"/>
<evidence type="ECO:0000259" key="1">
    <source>
        <dbReference type="Pfam" id="PF09994"/>
    </source>
</evidence>
<dbReference type="EMBL" id="QNTQ01000015">
    <property type="protein sequence ID" value="RBI83604.1"/>
    <property type="molecule type" value="Genomic_DNA"/>
</dbReference>
<dbReference type="Pfam" id="PF09994">
    <property type="entry name" value="T6SS_Tle1-like_cat"/>
    <property type="match status" value="1"/>
</dbReference>
<dbReference type="AlphaFoldDB" id="A0A365U5J3"/>